<protein>
    <submittedName>
        <fullName evidence="3">MoxR family ATPase</fullName>
    </submittedName>
</protein>
<feature type="compositionally biased region" description="Low complexity" evidence="1">
    <location>
        <begin position="10"/>
        <end position="24"/>
    </location>
</feature>
<dbReference type="Pfam" id="PF17863">
    <property type="entry name" value="AAA_lid_2"/>
    <property type="match status" value="1"/>
</dbReference>
<sequence length="364" mass="38518">MHPEPSPTLAGARAEAEGAGHANGLRPDALARGLDELVAATSRVRHAVDSVIAGRPGLADITVAVLLAEGHLLIEDVPGVGKTTLAKALARSIDCAVGRIQFTPDLLPSDLTGVNIFRTATHDFEFRPGPVFNNVVIGDEINRASPKTQSALLECMEEGQTTVDGTTHTLPRPFLVVATQNPVEMEGTYPLPEAQRDRFTARITVGYPDNDAELQMLDRQEAASPLAHLTPVTTGDDMARFAVLVRSVYAAPAVKQYVLDLVGATREHPGLRLGASPRASLQLLKVAKALAAMSGREHVLPDDVQTLARPVLAHRLILGTEARLGGTTPEDVVDEVMQRTPVPSVHAAAPARAASYGTAPSSGR</sequence>
<dbReference type="InterPro" id="IPR041628">
    <property type="entry name" value="ChlI/MoxR_AAA_lid"/>
</dbReference>
<dbReference type="Gene3D" id="3.40.50.300">
    <property type="entry name" value="P-loop containing nucleotide triphosphate hydrolases"/>
    <property type="match status" value="1"/>
</dbReference>
<organism evidence="3 4">
    <name type="scientific">Isoptericola hypogeus</name>
    <dbReference type="NCBI Taxonomy" id="300179"/>
    <lineage>
        <taxon>Bacteria</taxon>
        <taxon>Bacillati</taxon>
        <taxon>Actinomycetota</taxon>
        <taxon>Actinomycetes</taxon>
        <taxon>Micrococcales</taxon>
        <taxon>Promicromonosporaceae</taxon>
        <taxon>Isoptericola</taxon>
    </lineage>
</organism>
<evidence type="ECO:0000256" key="1">
    <source>
        <dbReference type="SAM" id="MobiDB-lite"/>
    </source>
</evidence>
<evidence type="ECO:0000313" key="3">
    <source>
        <dbReference type="EMBL" id="GAA1732886.1"/>
    </source>
</evidence>
<name>A0ABP4VNW6_9MICO</name>
<dbReference type="InterPro" id="IPR003593">
    <property type="entry name" value="AAA+_ATPase"/>
</dbReference>
<dbReference type="PANTHER" id="PTHR42759">
    <property type="entry name" value="MOXR FAMILY PROTEIN"/>
    <property type="match status" value="1"/>
</dbReference>
<dbReference type="SMART" id="SM00382">
    <property type="entry name" value="AAA"/>
    <property type="match status" value="1"/>
</dbReference>
<evidence type="ECO:0000313" key="4">
    <source>
        <dbReference type="Proteomes" id="UP001501138"/>
    </source>
</evidence>
<dbReference type="PIRSF" id="PIRSF002849">
    <property type="entry name" value="AAA_ATPase_chaperone_MoxR_prd"/>
    <property type="match status" value="1"/>
</dbReference>
<dbReference type="InterPro" id="IPR011703">
    <property type="entry name" value="ATPase_AAA-3"/>
</dbReference>
<dbReference type="Pfam" id="PF07726">
    <property type="entry name" value="AAA_3"/>
    <property type="match status" value="1"/>
</dbReference>
<dbReference type="InterPro" id="IPR027417">
    <property type="entry name" value="P-loop_NTPase"/>
</dbReference>
<dbReference type="InterPro" id="IPR050764">
    <property type="entry name" value="CbbQ/NirQ/NorQ/GpvN"/>
</dbReference>
<dbReference type="PANTHER" id="PTHR42759:SF5">
    <property type="entry name" value="METHANOL DEHYDROGENASE REGULATOR"/>
    <property type="match status" value="1"/>
</dbReference>
<comment type="caution">
    <text evidence="3">The sequence shown here is derived from an EMBL/GenBank/DDBJ whole genome shotgun (WGS) entry which is preliminary data.</text>
</comment>
<feature type="region of interest" description="Disordered" evidence="1">
    <location>
        <begin position="1"/>
        <end position="24"/>
    </location>
</feature>
<feature type="domain" description="AAA+ ATPase" evidence="2">
    <location>
        <begin position="68"/>
        <end position="209"/>
    </location>
</feature>
<reference evidence="4" key="1">
    <citation type="journal article" date="2019" name="Int. J. Syst. Evol. Microbiol.">
        <title>The Global Catalogue of Microorganisms (GCM) 10K type strain sequencing project: providing services to taxonomists for standard genome sequencing and annotation.</title>
        <authorList>
            <consortium name="The Broad Institute Genomics Platform"/>
            <consortium name="The Broad Institute Genome Sequencing Center for Infectious Disease"/>
            <person name="Wu L."/>
            <person name="Ma J."/>
        </authorList>
    </citation>
    <scope>NUCLEOTIDE SEQUENCE [LARGE SCALE GENOMIC DNA]</scope>
    <source>
        <strain evidence="4">JCM 15589</strain>
    </source>
</reference>
<accession>A0ABP4VNW6</accession>
<keyword evidence="4" id="KW-1185">Reference proteome</keyword>
<dbReference type="EMBL" id="BAAAPM010000006">
    <property type="protein sequence ID" value="GAA1732886.1"/>
    <property type="molecule type" value="Genomic_DNA"/>
</dbReference>
<evidence type="ECO:0000259" key="2">
    <source>
        <dbReference type="SMART" id="SM00382"/>
    </source>
</evidence>
<gene>
    <name evidence="3" type="ORF">GCM10009809_30410</name>
</gene>
<dbReference type="RefSeq" id="WP_425553816.1">
    <property type="nucleotide sequence ID" value="NZ_BAAAPM010000006.1"/>
</dbReference>
<dbReference type="Proteomes" id="UP001501138">
    <property type="component" value="Unassembled WGS sequence"/>
</dbReference>
<dbReference type="Gene3D" id="1.10.8.80">
    <property type="entry name" value="Magnesium chelatase subunit I, C-Terminal domain"/>
    <property type="match status" value="1"/>
</dbReference>
<dbReference type="SUPFAM" id="SSF52540">
    <property type="entry name" value="P-loop containing nucleoside triphosphate hydrolases"/>
    <property type="match status" value="1"/>
</dbReference>
<proteinExistence type="predicted"/>
<dbReference type="CDD" id="cd00009">
    <property type="entry name" value="AAA"/>
    <property type="match status" value="1"/>
</dbReference>